<organism evidence="1 2">
    <name type="scientific">Limibacillus halophilus</name>
    <dbReference type="NCBI Taxonomy" id="1579333"/>
    <lineage>
        <taxon>Bacteria</taxon>
        <taxon>Pseudomonadati</taxon>
        <taxon>Pseudomonadota</taxon>
        <taxon>Alphaproteobacteria</taxon>
        <taxon>Rhodospirillales</taxon>
        <taxon>Rhodovibrionaceae</taxon>
        <taxon>Limibacillus</taxon>
    </lineage>
</organism>
<gene>
    <name evidence="1" type="ORF">FHR98_002963</name>
</gene>
<dbReference type="GO" id="GO:0006260">
    <property type="term" value="P:DNA replication"/>
    <property type="evidence" value="ECO:0007669"/>
    <property type="project" value="InterPro"/>
</dbReference>
<dbReference type="Gene3D" id="1.20.272.10">
    <property type="match status" value="1"/>
</dbReference>
<dbReference type="AlphaFoldDB" id="A0A839T027"/>
<accession>A0A839T027</accession>
<dbReference type="Proteomes" id="UP000581135">
    <property type="component" value="Unassembled WGS sequence"/>
</dbReference>
<evidence type="ECO:0000313" key="1">
    <source>
        <dbReference type="EMBL" id="MBB3066655.1"/>
    </source>
</evidence>
<keyword evidence="2" id="KW-1185">Reference proteome</keyword>
<reference evidence="1 2" key="1">
    <citation type="submission" date="2020-08" db="EMBL/GenBank/DDBJ databases">
        <title>Genomic Encyclopedia of Type Strains, Phase III (KMG-III): the genomes of soil and plant-associated and newly described type strains.</title>
        <authorList>
            <person name="Whitman W."/>
        </authorList>
    </citation>
    <scope>NUCLEOTIDE SEQUENCE [LARGE SCALE GENOMIC DNA]</scope>
    <source>
        <strain evidence="1 2">CECT 8803</strain>
    </source>
</reference>
<comment type="caution">
    <text evidence="1">The sequence shown here is derived from an EMBL/GenBank/DDBJ whole genome shotgun (WGS) entry which is preliminary data.</text>
</comment>
<name>A0A839T027_9PROT</name>
<sequence length="365" mass="41207">MKYIVDYYNDTLISIINLREQCDSVLEIPGLSPWLAMSLLQKAIRRGRVDLALCAARALYRKSPDRLWRRLAVIAFEDVGLADIDAVGLVLAGLSGRKRWARIGGEWAVVSYLTLHLARACKCRATDDLVIVADWHLDLEDVRLSMTYQPFRTLIEHLRSDAPLESRAVALRYCLGTDRFPSFNMRPRKGDPKALFECFENSQVPMTVVALASEGFKKGAGLLAPHLMLLWQERSARSLACMADELPEETQISGIPSWCFDMHVREGNRAFARFLEADCRTARWIAQHVPKDERVAYLAGIAFRHEASLVNRRLQWGAGYRIRKMADLGCSGAGIRDCSEVLHLLGEDHALLNQVRRSVCVPNSR</sequence>
<protein>
    <submittedName>
        <fullName evidence="1">Uncharacterized protein</fullName>
    </submittedName>
</protein>
<dbReference type="GO" id="GO:0003677">
    <property type="term" value="F:DNA binding"/>
    <property type="evidence" value="ECO:0007669"/>
    <property type="project" value="InterPro"/>
</dbReference>
<dbReference type="InterPro" id="IPR008921">
    <property type="entry name" value="DNA_pol3_clamp-load_cplx_C"/>
</dbReference>
<dbReference type="RefSeq" id="WP_183417481.1">
    <property type="nucleotide sequence ID" value="NZ_JACHXA010000009.1"/>
</dbReference>
<proteinExistence type="predicted"/>
<dbReference type="SUPFAM" id="SSF48019">
    <property type="entry name" value="post-AAA+ oligomerization domain-like"/>
    <property type="match status" value="1"/>
</dbReference>
<evidence type="ECO:0000313" key="2">
    <source>
        <dbReference type="Proteomes" id="UP000581135"/>
    </source>
</evidence>
<dbReference type="EMBL" id="JACHXA010000009">
    <property type="protein sequence ID" value="MBB3066655.1"/>
    <property type="molecule type" value="Genomic_DNA"/>
</dbReference>